<dbReference type="Pfam" id="PF00967">
    <property type="entry name" value="Barwin"/>
    <property type="match status" value="1"/>
</dbReference>
<organism evidence="3 4">
    <name type="scientific">Tremella mesenterica</name>
    <name type="common">Jelly fungus</name>
    <dbReference type="NCBI Taxonomy" id="5217"/>
    <lineage>
        <taxon>Eukaryota</taxon>
        <taxon>Fungi</taxon>
        <taxon>Dikarya</taxon>
        <taxon>Basidiomycota</taxon>
        <taxon>Agaricomycotina</taxon>
        <taxon>Tremellomycetes</taxon>
        <taxon>Tremellales</taxon>
        <taxon>Tremellaceae</taxon>
        <taxon>Tremella</taxon>
    </lineage>
</organism>
<dbReference type="GO" id="GO:0042742">
    <property type="term" value="P:defense response to bacterium"/>
    <property type="evidence" value="ECO:0007669"/>
    <property type="project" value="InterPro"/>
</dbReference>
<name>A0A4Q1BQ18_TREME</name>
<keyword evidence="1" id="KW-0732">Signal</keyword>
<dbReference type="Gene3D" id="2.40.40.10">
    <property type="entry name" value="RlpA-like domain"/>
    <property type="match status" value="1"/>
</dbReference>
<protein>
    <recommendedName>
        <fullName evidence="2">Barwin domain-containing protein</fullName>
    </recommendedName>
</protein>
<dbReference type="EMBL" id="SDIL01000023">
    <property type="protein sequence ID" value="RXK40016.1"/>
    <property type="molecule type" value="Genomic_DNA"/>
</dbReference>
<dbReference type="PANTHER" id="PTHR31836">
    <property type="match status" value="1"/>
</dbReference>
<comment type="caution">
    <text evidence="3">The sequence shown here is derived from an EMBL/GenBank/DDBJ whole genome shotgun (WGS) entry which is preliminary data.</text>
</comment>
<sequence length="109" mass="11865">MELEKRIIHRGIGRFYIPGLGACGYQNGPKDYVVGIYASKFIEDRGGNCGQKVRITNVANGKTVVATTVDECQTCALDGLDISPPAFEAINDDRIGDGTLEIDWSFLPK</sequence>
<dbReference type="InterPro" id="IPR051477">
    <property type="entry name" value="Expansin_CellWall"/>
</dbReference>
<evidence type="ECO:0000256" key="1">
    <source>
        <dbReference type="ARBA" id="ARBA00022729"/>
    </source>
</evidence>
<evidence type="ECO:0000313" key="3">
    <source>
        <dbReference type="EMBL" id="RXK40016.1"/>
    </source>
</evidence>
<dbReference type="OrthoDB" id="623670at2759"/>
<evidence type="ECO:0000259" key="2">
    <source>
        <dbReference type="Pfam" id="PF00967"/>
    </source>
</evidence>
<dbReference type="GO" id="GO:0050832">
    <property type="term" value="P:defense response to fungus"/>
    <property type="evidence" value="ECO:0007669"/>
    <property type="project" value="InterPro"/>
</dbReference>
<accession>A0A4Q1BQ18</accession>
<feature type="domain" description="Barwin" evidence="2">
    <location>
        <begin position="45"/>
        <end position="106"/>
    </location>
</feature>
<dbReference type="InParanoid" id="A0A4Q1BQ18"/>
<evidence type="ECO:0000313" key="4">
    <source>
        <dbReference type="Proteomes" id="UP000289152"/>
    </source>
</evidence>
<dbReference type="InterPro" id="IPR036908">
    <property type="entry name" value="RlpA-like_sf"/>
</dbReference>
<dbReference type="AlphaFoldDB" id="A0A4Q1BQ18"/>
<dbReference type="VEuPathDB" id="FungiDB:TREMEDRAFT_64246"/>
<proteinExistence type="predicted"/>
<reference evidence="3 4" key="1">
    <citation type="submission" date="2016-06" db="EMBL/GenBank/DDBJ databases">
        <title>Evolution of pathogenesis and genome organization in the Tremellales.</title>
        <authorList>
            <person name="Cuomo C."/>
            <person name="Litvintseva A."/>
            <person name="Heitman J."/>
            <person name="Chen Y."/>
            <person name="Sun S."/>
            <person name="Springer D."/>
            <person name="Dromer F."/>
            <person name="Young S."/>
            <person name="Zeng Q."/>
            <person name="Chapman S."/>
            <person name="Gujja S."/>
            <person name="Saif S."/>
            <person name="Birren B."/>
        </authorList>
    </citation>
    <scope>NUCLEOTIDE SEQUENCE [LARGE SCALE GENOMIC DNA]</scope>
    <source>
        <strain evidence="3 4">ATCC 28783</strain>
    </source>
</reference>
<dbReference type="PANTHER" id="PTHR31836:SF25">
    <property type="entry name" value="RLPA-LIKE PROTEIN DOUBLE-PSI BETA-BARREL DOMAIN-CONTAINING PROTEIN"/>
    <property type="match status" value="1"/>
</dbReference>
<keyword evidence="4" id="KW-1185">Reference proteome</keyword>
<dbReference type="STRING" id="5217.A0A4Q1BQ18"/>
<dbReference type="Proteomes" id="UP000289152">
    <property type="component" value="Unassembled WGS sequence"/>
</dbReference>
<dbReference type="InterPro" id="IPR001153">
    <property type="entry name" value="Barwin_dom"/>
</dbReference>
<dbReference type="SUPFAM" id="SSF50685">
    <property type="entry name" value="Barwin-like endoglucanases"/>
    <property type="match status" value="1"/>
</dbReference>
<dbReference type="CDD" id="cd22191">
    <property type="entry name" value="DPBB_RlpA_EXP_N-like"/>
    <property type="match status" value="1"/>
</dbReference>
<gene>
    <name evidence="3" type="ORF">M231_02656</name>
</gene>